<dbReference type="Proteomes" id="UP001201262">
    <property type="component" value="Unassembled WGS sequence"/>
</dbReference>
<name>A0AAD4Q0N4_9EURO</name>
<evidence type="ECO:0008006" key="7">
    <source>
        <dbReference type="Google" id="ProtNLM"/>
    </source>
</evidence>
<keyword evidence="3" id="KW-0560">Oxidoreductase</keyword>
<dbReference type="SUPFAM" id="SSF51735">
    <property type="entry name" value="NAD(P)-binding Rossmann-fold domains"/>
    <property type="match status" value="1"/>
</dbReference>
<evidence type="ECO:0000256" key="2">
    <source>
        <dbReference type="ARBA" id="ARBA00022857"/>
    </source>
</evidence>
<organism evidence="5 6">
    <name type="scientific">Talaromyces proteolyticus</name>
    <dbReference type="NCBI Taxonomy" id="1131652"/>
    <lineage>
        <taxon>Eukaryota</taxon>
        <taxon>Fungi</taxon>
        <taxon>Dikarya</taxon>
        <taxon>Ascomycota</taxon>
        <taxon>Pezizomycotina</taxon>
        <taxon>Eurotiomycetes</taxon>
        <taxon>Eurotiomycetidae</taxon>
        <taxon>Eurotiales</taxon>
        <taxon>Trichocomaceae</taxon>
        <taxon>Talaromyces</taxon>
        <taxon>Talaromyces sect. Bacilispori</taxon>
    </lineage>
</organism>
<dbReference type="PRINTS" id="PR00080">
    <property type="entry name" value="SDRFAMILY"/>
</dbReference>
<reference evidence="5" key="1">
    <citation type="submission" date="2021-12" db="EMBL/GenBank/DDBJ databases">
        <title>Convergent genome expansion in fungi linked to evolution of root-endophyte symbiosis.</title>
        <authorList>
            <consortium name="DOE Joint Genome Institute"/>
            <person name="Ke Y.-H."/>
            <person name="Bonito G."/>
            <person name="Liao H.-L."/>
            <person name="Looney B."/>
            <person name="Rojas-Flechas A."/>
            <person name="Nash J."/>
            <person name="Hameed K."/>
            <person name="Schadt C."/>
            <person name="Martin F."/>
            <person name="Crous P.W."/>
            <person name="Miettinen O."/>
            <person name="Magnuson J.K."/>
            <person name="Labbe J."/>
            <person name="Jacobson D."/>
            <person name="Doktycz M.J."/>
            <person name="Veneault-Fourrey C."/>
            <person name="Kuo A."/>
            <person name="Mondo S."/>
            <person name="Calhoun S."/>
            <person name="Riley R."/>
            <person name="Ohm R."/>
            <person name="LaButti K."/>
            <person name="Andreopoulos B."/>
            <person name="Pangilinan J."/>
            <person name="Nolan M."/>
            <person name="Tritt A."/>
            <person name="Clum A."/>
            <person name="Lipzen A."/>
            <person name="Daum C."/>
            <person name="Barry K."/>
            <person name="Grigoriev I.V."/>
            <person name="Vilgalys R."/>
        </authorList>
    </citation>
    <scope>NUCLEOTIDE SEQUENCE</scope>
    <source>
        <strain evidence="5">PMI_201</strain>
    </source>
</reference>
<dbReference type="GeneID" id="70246427"/>
<dbReference type="PANTHER" id="PTHR43544">
    <property type="entry name" value="SHORT-CHAIN DEHYDROGENASE/REDUCTASE"/>
    <property type="match status" value="1"/>
</dbReference>
<dbReference type="InterPro" id="IPR051468">
    <property type="entry name" value="Fungal_SecMetab_SDRs"/>
</dbReference>
<evidence type="ECO:0000313" key="6">
    <source>
        <dbReference type="Proteomes" id="UP001201262"/>
    </source>
</evidence>
<keyword evidence="6" id="KW-1185">Reference proteome</keyword>
<evidence type="ECO:0000256" key="3">
    <source>
        <dbReference type="ARBA" id="ARBA00023002"/>
    </source>
</evidence>
<comment type="caution">
    <text evidence="5">The sequence shown here is derived from an EMBL/GenBank/DDBJ whole genome shotgun (WGS) entry which is preliminary data.</text>
</comment>
<dbReference type="InterPro" id="IPR036291">
    <property type="entry name" value="NAD(P)-bd_dom_sf"/>
</dbReference>
<dbReference type="CDD" id="cd05325">
    <property type="entry name" value="carb_red_sniffer_like_SDR_c"/>
    <property type="match status" value="1"/>
</dbReference>
<gene>
    <name evidence="5" type="ORF">BGW36DRAFT_378708</name>
</gene>
<evidence type="ECO:0000256" key="1">
    <source>
        <dbReference type="ARBA" id="ARBA00006484"/>
    </source>
</evidence>
<dbReference type="InterPro" id="IPR002347">
    <property type="entry name" value="SDR_fam"/>
</dbReference>
<dbReference type="Gene3D" id="3.40.50.720">
    <property type="entry name" value="NAD(P)-binding Rossmann-like Domain"/>
    <property type="match status" value="1"/>
</dbReference>
<accession>A0AAD4Q0N4</accession>
<proteinExistence type="inferred from homology"/>
<evidence type="ECO:0000256" key="4">
    <source>
        <dbReference type="RuleBase" id="RU000363"/>
    </source>
</evidence>
<protein>
    <recommendedName>
        <fullName evidence="7">NAD(P)-binding protein</fullName>
    </recommendedName>
</protein>
<dbReference type="AlphaFoldDB" id="A0AAD4Q0N4"/>
<sequence length="250" mass="26747">MSTSATRVVVVTGASRGLGLEWVQQLNQDPKNYVIAVVRNPEKATQLKALQGQNIAIVKGDVSDFDSFPNVAKEISKVAGGKVDVLINNAGVMIGTGAEFATGISKSSPDEWAEQFKINVTALVFFTIALIPLLENGQEKKVVNIASMLGDVGFALDQPSYHFSSYAVTKAGVTMANAKFHVEFKEKGFTFLALNPGWVNTDLAGEGKGSYAPLQPTESIRQCLSFVNRATSADSGKFFTLDGRPEAATH</sequence>
<evidence type="ECO:0000313" key="5">
    <source>
        <dbReference type="EMBL" id="KAH8697441.1"/>
    </source>
</evidence>
<dbReference type="PANTHER" id="PTHR43544:SF7">
    <property type="entry name" value="NADB-LER2"/>
    <property type="match status" value="1"/>
</dbReference>
<dbReference type="GO" id="GO:0005737">
    <property type="term" value="C:cytoplasm"/>
    <property type="evidence" value="ECO:0007669"/>
    <property type="project" value="TreeGrafter"/>
</dbReference>
<dbReference type="RefSeq" id="XP_046072142.1">
    <property type="nucleotide sequence ID" value="XM_046216140.1"/>
</dbReference>
<dbReference type="Pfam" id="PF00106">
    <property type="entry name" value="adh_short"/>
    <property type="match status" value="1"/>
</dbReference>
<dbReference type="PRINTS" id="PR00081">
    <property type="entry name" value="GDHRDH"/>
</dbReference>
<comment type="similarity">
    <text evidence="1 4">Belongs to the short-chain dehydrogenases/reductases (SDR) family.</text>
</comment>
<dbReference type="EMBL" id="JAJTJA010000006">
    <property type="protein sequence ID" value="KAH8697441.1"/>
    <property type="molecule type" value="Genomic_DNA"/>
</dbReference>
<keyword evidence="2" id="KW-0521">NADP</keyword>
<dbReference type="GO" id="GO:0016491">
    <property type="term" value="F:oxidoreductase activity"/>
    <property type="evidence" value="ECO:0007669"/>
    <property type="project" value="UniProtKB-KW"/>
</dbReference>